<dbReference type="EMBL" id="KZ293644">
    <property type="protein sequence ID" value="PBL03570.1"/>
    <property type="molecule type" value="Genomic_DNA"/>
</dbReference>
<dbReference type="Proteomes" id="UP000217790">
    <property type="component" value="Unassembled WGS sequence"/>
</dbReference>
<dbReference type="OrthoDB" id="2014058at2759"/>
<dbReference type="GO" id="GO:0005739">
    <property type="term" value="C:mitochondrion"/>
    <property type="evidence" value="ECO:0007669"/>
    <property type="project" value="InterPro"/>
</dbReference>
<reference evidence="2" key="1">
    <citation type="journal article" date="2017" name="Nat. Ecol. Evol.">
        <title>Genome expansion and lineage-specific genetic innovations in the forest pathogenic fungi Armillaria.</title>
        <authorList>
            <person name="Sipos G."/>
            <person name="Prasanna A.N."/>
            <person name="Walter M.C."/>
            <person name="O'Connor E."/>
            <person name="Balint B."/>
            <person name="Krizsan K."/>
            <person name="Kiss B."/>
            <person name="Hess J."/>
            <person name="Varga T."/>
            <person name="Slot J."/>
            <person name="Riley R."/>
            <person name="Boka B."/>
            <person name="Rigling D."/>
            <person name="Barry K."/>
            <person name="Lee J."/>
            <person name="Mihaltcheva S."/>
            <person name="LaButti K."/>
            <person name="Lipzen A."/>
            <person name="Waldron R."/>
            <person name="Moloney N.M."/>
            <person name="Sperisen C."/>
            <person name="Kredics L."/>
            <person name="Vagvoelgyi C."/>
            <person name="Patrignani A."/>
            <person name="Fitzpatrick D."/>
            <person name="Nagy I."/>
            <person name="Doyle S."/>
            <person name="Anderson J.B."/>
            <person name="Grigoriev I.V."/>
            <person name="Gueldener U."/>
            <person name="Muensterkoetter M."/>
            <person name="Nagy L.G."/>
        </authorList>
    </citation>
    <scope>NUCLEOTIDE SEQUENCE [LARGE SCALE GENOMIC DNA]</scope>
    <source>
        <strain evidence="2">Ar21-2</strain>
    </source>
</reference>
<evidence type="ECO:0000313" key="1">
    <source>
        <dbReference type="EMBL" id="PBL03570.1"/>
    </source>
</evidence>
<name>A0A2H3E807_ARMGA</name>
<dbReference type="PANTHER" id="PTHR12840:SF1">
    <property type="entry name" value="NADH DEHYDROGENASE [UBIQUINONE] 1 BETA SUBCOMPLEX SUBUNIT 8, MITOCHONDRIAL"/>
    <property type="match status" value="1"/>
</dbReference>
<dbReference type="AlphaFoldDB" id="A0A2H3E807"/>
<proteinExistence type="predicted"/>
<organism evidence="1 2">
    <name type="scientific">Armillaria gallica</name>
    <name type="common">Bulbous honey fungus</name>
    <name type="synonym">Armillaria bulbosa</name>
    <dbReference type="NCBI Taxonomy" id="47427"/>
    <lineage>
        <taxon>Eukaryota</taxon>
        <taxon>Fungi</taxon>
        <taxon>Dikarya</taxon>
        <taxon>Basidiomycota</taxon>
        <taxon>Agaricomycotina</taxon>
        <taxon>Agaricomycetes</taxon>
        <taxon>Agaricomycetidae</taxon>
        <taxon>Agaricales</taxon>
        <taxon>Marasmiineae</taxon>
        <taxon>Physalacriaceae</taxon>
        <taxon>Armillaria</taxon>
    </lineage>
</organism>
<dbReference type="InterPro" id="IPR008699">
    <property type="entry name" value="NDUFB8"/>
</dbReference>
<dbReference type="PANTHER" id="PTHR12840">
    <property type="entry name" value="NADH-UBIQUINONE OXIDOREDUCTASE ASHI SUBUNIT"/>
    <property type="match status" value="1"/>
</dbReference>
<accession>A0A2H3E807</accession>
<keyword evidence="2" id="KW-1185">Reference proteome</keyword>
<evidence type="ECO:0000313" key="2">
    <source>
        <dbReference type="Proteomes" id="UP000217790"/>
    </source>
</evidence>
<dbReference type="STRING" id="47427.A0A2H3E807"/>
<dbReference type="OMA" id="GEPCHED"/>
<sequence length="162" mass="18368">MSLIARRAARVASVTRPAAAFAVRSRAYATEAAKDPETDDDYPKVPNVSRQYLPATGWQDPLTRRNFGDPVHEQDELYSMWGPDIPTIAPHIALRHFTYAVISFVSFGFLVKYALTPEMPAIRREYPFGGLVTELGGLDANKVRYLTIYSMQLLTMIFLRRR</sequence>
<dbReference type="InParanoid" id="A0A2H3E807"/>
<dbReference type="Pfam" id="PF05821">
    <property type="entry name" value="NDUF_B8"/>
    <property type="match status" value="1"/>
</dbReference>
<protein>
    <submittedName>
        <fullName evidence="1">Uncharacterized protein</fullName>
    </submittedName>
</protein>
<gene>
    <name evidence="1" type="ORF">ARMGADRAFT_910723</name>
</gene>